<protein>
    <submittedName>
        <fullName evidence="1">Uncharacterized protein</fullName>
    </submittedName>
</protein>
<proteinExistence type="predicted"/>
<dbReference type="EMBL" id="CP076676">
    <property type="protein sequence ID" value="UYO37700.1"/>
    <property type="molecule type" value="Genomic_DNA"/>
</dbReference>
<sequence>MDNPRLISQLAALERKTSRRGKDTIDHPPAGHDDVANVVAGVAHCAVHRHSVTVQELVI</sequence>
<dbReference type="AlphaFoldDB" id="A0AAX3DSA1"/>
<accession>A0AAX3DSA1</accession>
<dbReference type="RefSeq" id="WP_264073454.1">
    <property type="nucleotide sequence ID" value="NZ_CP076676.1"/>
</dbReference>
<evidence type="ECO:0000313" key="2">
    <source>
        <dbReference type="Proteomes" id="UP001163166"/>
    </source>
</evidence>
<organism evidence="1 2">
    <name type="scientific">Rhodopseudomonas palustris</name>
    <dbReference type="NCBI Taxonomy" id="1076"/>
    <lineage>
        <taxon>Bacteria</taxon>
        <taxon>Pseudomonadati</taxon>
        <taxon>Pseudomonadota</taxon>
        <taxon>Alphaproteobacteria</taxon>
        <taxon>Hyphomicrobiales</taxon>
        <taxon>Nitrobacteraceae</taxon>
        <taxon>Rhodopseudomonas</taxon>
    </lineage>
</organism>
<dbReference type="Proteomes" id="UP001163166">
    <property type="component" value="Chromosome"/>
</dbReference>
<name>A0AAX3DSA1_RHOPL</name>
<reference evidence="1" key="1">
    <citation type="journal article" date="2022" name="Biol. Control">
        <title>In silico genomic analysis of Rhodopseudomonas palustris strains revealed potential biocontrol agents and crop yield enhancers.</title>
        <authorList>
            <person name="Surachat K."/>
            <person name="Kantachote D."/>
            <person name="Deachamag P."/>
            <person name="Wonglapsuwan M."/>
        </authorList>
    </citation>
    <scope>NUCLEOTIDE SEQUENCE</scope>
    <source>
        <strain evidence="1">TLS06</strain>
    </source>
</reference>
<evidence type="ECO:0000313" key="1">
    <source>
        <dbReference type="EMBL" id="UYO37700.1"/>
    </source>
</evidence>
<dbReference type="Gene3D" id="3.30.420.240">
    <property type="match status" value="1"/>
</dbReference>
<gene>
    <name evidence="1" type="ORF">KQX62_13175</name>
</gene>